<dbReference type="RefSeq" id="WP_099155028.1">
    <property type="nucleotide sequence ID" value="NZ_PDUD01000052.1"/>
</dbReference>
<evidence type="ECO:0000313" key="6">
    <source>
        <dbReference type="Proteomes" id="UP000223913"/>
    </source>
</evidence>
<evidence type="ECO:0000256" key="2">
    <source>
        <dbReference type="PIRNR" id="PIRNR006241"/>
    </source>
</evidence>
<reference evidence="5 6" key="1">
    <citation type="submission" date="2017-10" db="EMBL/GenBank/DDBJ databases">
        <title>The draft genome sequence of Lewinella nigricans NBRC 102662.</title>
        <authorList>
            <person name="Wang K."/>
        </authorList>
    </citation>
    <scope>NUCLEOTIDE SEQUENCE [LARGE SCALE GENOMIC DNA]</scope>
    <source>
        <strain evidence="5 6">NBRC 102662</strain>
    </source>
</reference>
<gene>
    <name evidence="5" type="ORF">CRP01_36465</name>
</gene>
<accession>A0A2D0MZP5</accession>
<evidence type="ECO:0000259" key="4">
    <source>
        <dbReference type="Pfam" id="PF01261"/>
    </source>
</evidence>
<dbReference type="OrthoDB" id="9786584at2"/>
<proteinExistence type="inferred from homology"/>
<dbReference type="EMBL" id="PDUD01000052">
    <property type="protein sequence ID" value="PHN01596.1"/>
    <property type="molecule type" value="Genomic_DNA"/>
</dbReference>
<feature type="active site" description="Proton donor/acceptor" evidence="3">
    <location>
        <position position="281"/>
    </location>
</feature>
<name>A0A2D0MZP5_FLAN2</name>
<feature type="domain" description="Xylose isomerase-like TIM barrel" evidence="4">
    <location>
        <begin position="60"/>
        <end position="290"/>
    </location>
</feature>
<evidence type="ECO:0000256" key="1">
    <source>
        <dbReference type="ARBA" id="ARBA00023235"/>
    </source>
</evidence>
<dbReference type="Gene3D" id="3.20.20.150">
    <property type="entry name" value="Divalent-metal-dependent TIM barrel enzymes"/>
    <property type="match status" value="1"/>
</dbReference>
<dbReference type="InterPro" id="IPR050417">
    <property type="entry name" value="Sugar_Epim/Isomerase"/>
</dbReference>
<dbReference type="InterPro" id="IPR036237">
    <property type="entry name" value="Xyl_isomerase-like_sf"/>
</dbReference>
<dbReference type="Pfam" id="PF01261">
    <property type="entry name" value="AP_endonuc_2"/>
    <property type="match status" value="1"/>
</dbReference>
<keyword evidence="1 2" id="KW-0413">Isomerase</keyword>
<protein>
    <submittedName>
        <fullName evidence="5">Xylose isomerase</fullName>
    </submittedName>
</protein>
<keyword evidence="6" id="KW-1185">Reference proteome</keyword>
<evidence type="ECO:0000313" key="5">
    <source>
        <dbReference type="EMBL" id="PHN01596.1"/>
    </source>
</evidence>
<comment type="similarity">
    <text evidence="2">Belongs to the hyi family.</text>
</comment>
<sequence>MERRTFVKTALSASAALSVPLTGRAAQASISKAEPFKLKYAPHLGMFKHSAGEDPIDQIKFMADQGFRAFEDNSLSSRDVALQEKIGKTLADLNMEMGVFVGNWNVRRGDGLAKGDPEIRKAFVEELAASVDVAKRVNATWMTIVLGNRHHRLEPDYQTANIVETLKQASAVLEPHGLVMVLEPLNHLHNHPDVFLSKVPHGYLICKAVNSPSCKILFDMYHQQITEGNITQNIDMAYEEVGYFQIGDVPGRKEPTTGEMNYRHLFKHIHDKGYTGILGMEHGNFYPDKDGEARLIQAYREVDSFE</sequence>
<dbReference type="AlphaFoldDB" id="A0A2D0MZP5"/>
<organism evidence="5 6">
    <name type="scientific">Flavilitoribacter nigricans (strain ATCC 23147 / DSM 23189 / NBRC 102662 / NCIMB 1420 / SS-2)</name>
    <name type="common">Lewinella nigricans</name>
    <dbReference type="NCBI Taxonomy" id="1122177"/>
    <lineage>
        <taxon>Bacteria</taxon>
        <taxon>Pseudomonadati</taxon>
        <taxon>Bacteroidota</taxon>
        <taxon>Saprospiria</taxon>
        <taxon>Saprospirales</taxon>
        <taxon>Lewinellaceae</taxon>
        <taxon>Flavilitoribacter</taxon>
    </lineage>
</organism>
<dbReference type="PANTHER" id="PTHR43489">
    <property type="entry name" value="ISOMERASE"/>
    <property type="match status" value="1"/>
</dbReference>
<dbReference type="Proteomes" id="UP000223913">
    <property type="component" value="Unassembled WGS sequence"/>
</dbReference>
<feature type="active site" description="Proton donor/acceptor" evidence="3">
    <location>
        <position position="183"/>
    </location>
</feature>
<dbReference type="InterPro" id="IPR026040">
    <property type="entry name" value="HyI-like"/>
</dbReference>
<dbReference type="PIRSF" id="PIRSF006241">
    <property type="entry name" value="HyI"/>
    <property type="match status" value="1"/>
</dbReference>
<comment type="caution">
    <text evidence="5">The sequence shown here is derived from an EMBL/GenBank/DDBJ whole genome shotgun (WGS) entry which is preliminary data.</text>
</comment>
<evidence type="ECO:0000256" key="3">
    <source>
        <dbReference type="PIRSR" id="PIRSR006241-50"/>
    </source>
</evidence>
<dbReference type="GO" id="GO:0016853">
    <property type="term" value="F:isomerase activity"/>
    <property type="evidence" value="ECO:0007669"/>
    <property type="project" value="UniProtKB-KW"/>
</dbReference>
<dbReference type="InterPro" id="IPR013022">
    <property type="entry name" value="Xyl_isomerase-like_TIM-brl"/>
</dbReference>
<dbReference type="SUPFAM" id="SSF51658">
    <property type="entry name" value="Xylose isomerase-like"/>
    <property type="match status" value="1"/>
</dbReference>